<dbReference type="GO" id="GO:0004834">
    <property type="term" value="F:tryptophan synthase activity"/>
    <property type="evidence" value="ECO:0007669"/>
    <property type="project" value="UniProtKB-EC"/>
</dbReference>
<dbReference type="EMBL" id="JBHUEK010000004">
    <property type="protein sequence ID" value="MFD1777336.1"/>
    <property type="molecule type" value="Genomic_DNA"/>
</dbReference>
<evidence type="ECO:0000256" key="9">
    <source>
        <dbReference type="RuleBase" id="RU003662"/>
    </source>
</evidence>
<dbReference type="Gene3D" id="3.20.20.70">
    <property type="entry name" value="Aldolase class I"/>
    <property type="match status" value="1"/>
</dbReference>
<gene>
    <name evidence="8 10" type="primary">trpA</name>
    <name evidence="10" type="ORF">ACFSFW_01400</name>
</gene>
<dbReference type="PANTHER" id="PTHR43406:SF1">
    <property type="entry name" value="TRYPTOPHAN SYNTHASE ALPHA CHAIN, CHLOROPLASTIC"/>
    <property type="match status" value="1"/>
</dbReference>
<evidence type="ECO:0000256" key="5">
    <source>
        <dbReference type="ARBA" id="ARBA00023141"/>
    </source>
</evidence>
<dbReference type="InterPro" id="IPR011060">
    <property type="entry name" value="RibuloseP-bd_barrel"/>
</dbReference>
<dbReference type="NCBIfam" id="TIGR00262">
    <property type="entry name" value="trpA"/>
    <property type="match status" value="1"/>
</dbReference>
<dbReference type="PROSITE" id="PS00167">
    <property type="entry name" value="TRP_SYNTHASE_ALPHA"/>
    <property type="match status" value="1"/>
</dbReference>
<feature type="active site" description="Proton acceptor" evidence="8">
    <location>
        <position position="57"/>
    </location>
</feature>
<dbReference type="HAMAP" id="MF_00131">
    <property type="entry name" value="Trp_synth_alpha"/>
    <property type="match status" value="1"/>
</dbReference>
<evidence type="ECO:0000313" key="11">
    <source>
        <dbReference type="Proteomes" id="UP001597227"/>
    </source>
</evidence>
<reference evidence="11" key="1">
    <citation type="journal article" date="2019" name="Int. J. Syst. Evol. Microbiol.">
        <title>The Global Catalogue of Microorganisms (GCM) 10K type strain sequencing project: providing services to taxonomists for standard genome sequencing and annotation.</title>
        <authorList>
            <consortium name="The Broad Institute Genomics Platform"/>
            <consortium name="The Broad Institute Genome Sequencing Center for Infectious Disease"/>
            <person name="Wu L."/>
            <person name="Ma J."/>
        </authorList>
    </citation>
    <scope>NUCLEOTIDE SEQUENCE [LARGE SCALE GENOMIC DNA]</scope>
    <source>
        <strain evidence="11">CCUG 15531</strain>
    </source>
</reference>
<protein>
    <recommendedName>
        <fullName evidence="8">Tryptophan synthase alpha chain</fullName>
        <ecNumber evidence="8">4.2.1.20</ecNumber>
    </recommendedName>
</protein>
<evidence type="ECO:0000256" key="8">
    <source>
        <dbReference type="HAMAP-Rule" id="MF_00131"/>
    </source>
</evidence>
<keyword evidence="5 8" id="KW-0057">Aromatic amino acid biosynthesis</keyword>
<feature type="active site" description="Proton acceptor" evidence="8">
    <location>
        <position position="46"/>
    </location>
</feature>
<dbReference type="CDD" id="cd04724">
    <property type="entry name" value="Tryptophan_synthase_alpha"/>
    <property type="match status" value="1"/>
</dbReference>
<dbReference type="EC" id="4.2.1.20" evidence="8"/>
<organism evidence="10 11">
    <name type="scientific">Fredinandcohnia salidurans</name>
    <dbReference type="NCBI Taxonomy" id="2595041"/>
    <lineage>
        <taxon>Bacteria</taxon>
        <taxon>Bacillati</taxon>
        <taxon>Bacillota</taxon>
        <taxon>Bacilli</taxon>
        <taxon>Bacillales</taxon>
        <taxon>Bacillaceae</taxon>
        <taxon>Fredinandcohnia</taxon>
    </lineage>
</organism>
<dbReference type="PANTHER" id="PTHR43406">
    <property type="entry name" value="TRYPTOPHAN SYNTHASE, ALPHA CHAIN"/>
    <property type="match status" value="1"/>
</dbReference>
<evidence type="ECO:0000256" key="6">
    <source>
        <dbReference type="ARBA" id="ARBA00023239"/>
    </source>
</evidence>
<sequence length="275" mass="30319">MNTTFTNRLPKAEKLFIPFIVAGDPHPDVTVEIALTLQESGASIIELGIPYSDPLADGPTIQRASGRALKNGVTLENSMKLVSVMRKKGLKIPVIIFTYYNPVLQLGEENFFALARQNGIDGLLVPDLPFEESEDLRKKCENEGLKFISLVAPTSSNRIEKIASNAQGFLYCVSSLGVTGVRNSLNNEVYSFLQEVKRYSTIPVAVGFGISNSSQVEALKDHCDGVIMGSALIQKIEEYLPELVNEETRATALSHFKNFVDDVLHPINFIQQKTE</sequence>
<proteinExistence type="inferred from homology"/>
<dbReference type="InterPro" id="IPR002028">
    <property type="entry name" value="Trp_synthase_suA"/>
</dbReference>
<keyword evidence="4 8" id="KW-0822">Tryptophan biosynthesis</keyword>
<evidence type="ECO:0000256" key="3">
    <source>
        <dbReference type="ARBA" id="ARBA00022605"/>
    </source>
</evidence>
<comment type="similarity">
    <text evidence="8 9">Belongs to the TrpA family.</text>
</comment>
<keyword evidence="3 8" id="KW-0028">Amino-acid biosynthesis</keyword>
<comment type="catalytic activity">
    <reaction evidence="7 8">
        <text>(1S,2R)-1-C-(indol-3-yl)glycerol 3-phosphate + L-serine = D-glyceraldehyde 3-phosphate + L-tryptophan + H2O</text>
        <dbReference type="Rhea" id="RHEA:10532"/>
        <dbReference type="ChEBI" id="CHEBI:15377"/>
        <dbReference type="ChEBI" id="CHEBI:33384"/>
        <dbReference type="ChEBI" id="CHEBI:57912"/>
        <dbReference type="ChEBI" id="CHEBI:58866"/>
        <dbReference type="ChEBI" id="CHEBI:59776"/>
        <dbReference type="EC" id="4.2.1.20"/>
    </reaction>
</comment>
<keyword evidence="6 8" id="KW-0456">Lyase</keyword>
<evidence type="ECO:0000313" key="10">
    <source>
        <dbReference type="EMBL" id="MFD1777336.1"/>
    </source>
</evidence>
<dbReference type="InterPro" id="IPR018204">
    <property type="entry name" value="Trp_synthase_alpha_AS"/>
</dbReference>
<accession>A0ABW4MIC7</accession>
<comment type="caution">
    <text evidence="10">The sequence shown here is derived from an EMBL/GenBank/DDBJ whole genome shotgun (WGS) entry which is preliminary data.</text>
</comment>
<evidence type="ECO:0000256" key="2">
    <source>
        <dbReference type="ARBA" id="ARBA00011270"/>
    </source>
</evidence>
<comment type="function">
    <text evidence="8">The alpha subunit is responsible for the aldol cleavage of indoleglycerol phosphate to indole and glyceraldehyde 3-phosphate.</text>
</comment>
<name>A0ABW4MIC7_9BACI</name>
<comment type="subunit">
    <text evidence="2 8">Tetramer of two alpha and two beta chains.</text>
</comment>
<dbReference type="RefSeq" id="WP_388034592.1">
    <property type="nucleotide sequence ID" value="NZ_JBHUEK010000004.1"/>
</dbReference>
<dbReference type="Proteomes" id="UP001597227">
    <property type="component" value="Unassembled WGS sequence"/>
</dbReference>
<evidence type="ECO:0000256" key="4">
    <source>
        <dbReference type="ARBA" id="ARBA00022822"/>
    </source>
</evidence>
<dbReference type="InterPro" id="IPR013785">
    <property type="entry name" value="Aldolase_TIM"/>
</dbReference>
<dbReference type="Pfam" id="PF00290">
    <property type="entry name" value="Trp_syntA"/>
    <property type="match status" value="1"/>
</dbReference>
<evidence type="ECO:0000256" key="1">
    <source>
        <dbReference type="ARBA" id="ARBA00004733"/>
    </source>
</evidence>
<evidence type="ECO:0000256" key="7">
    <source>
        <dbReference type="ARBA" id="ARBA00049047"/>
    </source>
</evidence>
<dbReference type="SUPFAM" id="SSF51366">
    <property type="entry name" value="Ribulose-phoshate binding barrel"/>
    <property type="match status" value="1"/>
</dbReference>
<comment type="pathway">
    <text evidence="1 8">Amino-acid biosynthesis; L-tryptophan biosynthesis; L-tryptophan from chorismate: step 5/5.</text>
</comment>
<keyword evidence="11" id="KW-1185">Reference proteome</keyword>